<keyword evidence="1" id="KW-0805">Transcription regulation</keyword>
<keyword evidence="2" id="KW-0238">DNA-binding</keyword>
<dbReference type="SUPFAM" id="SSF51306">
    <property type="entry name" value="LexA/Signal peptidase"/>
    <property type="match status" value="1"/>
</dbReference>
<feature type="domain" description="HTH cro/C1-type" evidence="4">
    <location>
        <begin position="2"/>
        <end position="49"/>
    </location>
</feature>
<dbReference type="CDD" id="cd06529">
    <property type="entry name" value="S24_LexA-like"/>
    <property type="match status" value="1"/>
</dbReference>
<dbReference type="PANTHER" id="PTHR40661:SF1">
    <property type="entry name" value="HTH CRO_C1-TYPE DOMAIN-CONTAINING PROTEIN"/>
    <property type="match status" value="1"/>
</dbReference>
<name>A0ABN0SXQ8_9FIRM</name>
<evidence type="ECO:0000259" key="4">
    <source>
        <dbReference type="PROSITE" id="PS50943"/>
    </source>
</evidence>
<evidence type="ECO:0000256" key="2">
    <source>
        <dbReference type="ARBA" id="ARBA00023125"/>
    </source>
</evidence>
<dbReference type="InterPro" id="IPR010982">
    <property type="entry name" value="Lambda_DNA-bd_dom_sf"/>
</dbReference>
<dbReference type="Gene3D" id="1.10.260.40">
    <property type="entry name" value="lambda repressor-like DNA-binding domains"/>
    <property type="match status" value="2"/>
</dbReference>
<sequence length="302" mass="34729">MLGLNQIDFAKELGIPQNTLSNYERERREPPIPLLREMASKYRVTTDYLTDSDLIADDRIASALGDERRWAGLTLGELSKETKIPEKDLEDYEAGIEPINFFLLRKLCNYYDKSIYQFYLDHDMYDEEIPEIFGDDVDKYEEFKKARDEDAMQENLRAPYTESYLYQYVPYGVSAGALEEVEAIAELPLVSVPDLMLGRYARNPNIILMPVNGESMNNVIEDGAIIAVLKNSDSSSVTDGDIVVIQNCGEYSVKRFFNDRIHEEYVFRPDSSDPSFRDIVFSYDNCDDLRLIGKVVMYNVTL</sequence>
<dbReference type="PROSITE" id="PS50943">
    <property type="entry name" value="HTH_CROC1"/>
    <property type="match status" value="1"/>
</dbReference>
<dbReference type="InterPro" id="IPR036286">
    <property type="entry name" value="LexA/Signal_pep-like_sf"/>
</dbReference>
<evidence type="ECO:0000256" key="1">
    <source>
        <dbReference type="ARBA" id="ARBA00023015"/>
    </source>
</evidence>
<dbReference type="InterPro" id="IPR001387">
    <property type="entry name" value="Cro/C1-type_HTH"/>
</dbReference>
<dbReference type="CDD" id="cd00093">
    <property type="entry name" value="HTH_XRE"/>
    <property type="match status" value="2"/>
</dbReference>
<dbReference type="EMBL" id="BAAACR010000002">
    <property type="protein sequence ID" value="GAA0205601.1"/>
    <property type="molecule type" value="Genomic_DNA"/>
</dbReference>
<keyword evidence="6" id="KW-1185">Reference proteome</keyword>
<comment type="caution">
    <text evidence="5">The sequence shown here is derived from an EMBL/GenBank/DDBJ whole genome shotgun (WGS) entry which is preliminary data.</text>
</comment>
<dbReference type="InterPro" id="IPR039418">
    <property type="entry name" value="LexA-like"/>
</dbReference>
<protein>
    <recommendedName>
        <fullName evidence="4">HTH cro/C1-type domain-containing protein</fullName>
    </recommendedName>
</protein>
<evidence type="ECO:0000313" key="6">
    <source>
        <dbReference type="Proteomes" id="UP001500399"/>
    </source>
</evidence>
<dbReference type="Gene3D" id="2.10.109.10">
    <property type="entry name" value="Umud Fragment, subunit A"/>
    <property type="match status" value="1"/>
</dbReference>
<evidence type="ECO:0000313" key="5">
    <source>
        <dbReference type="EMBL" id="GAA0205601.1"/>
    </source>
</evidence>
<evidence type="ECO:0000256" key="3">
    <source>
        <dbReference type="ARBA" id="ARBA00023163"/>
    </source>
</evidence>
<gene>
    <name evidence="5" type="ORF">GCM10008919_06140</name>
</gene>
<keyword evidence="3" id="KW-0804">Transcription</keyword>
<accession>A0ABN0SXQ8</accession>
<dbReference type="Pfam" id="PF00717">
    <property type="entry name" value="Peptidase_S24"/>
    <property type="match status" value="1"/>
</dbReference>
<dbReference type="PANTHER" id="PTHR40661">
    <property type="match status" value="1"/>
</dbReference>
<organism evidence="5 6">
    <name type="scientific">Selenomonas dianae</name>
    <dbReference type="NCBI Taxonomy" id="135079"/>
    <lineage>
        <taxon>Bacteria</taxon>
        <taxon>Bacillati</taxon>
        <taxon>Bacillota</taxon>
        <taxon>Negativicutes</taxon>
        <taxon>Selenomonadales</taxon>
        <taxon>Selenomonadaceae</taxon>
        <taxon>Selenomonas</taxon>
    </lineage>
</organism>
<dbReference type="InterPro" id="IPR015927">
    <property type="entry name" value="Peptidase_S24_S26A/B/C"/>
</dbReference>
<dbReference type="Proteomes" id="UP001500399">
    <property type="component" value="Unassembled WGS sequence"/>
</dbReference>
<dbReference type="Pfam" id="PF01381">
    <property type="entry name" value="HTH_3"/>
    <property type="match status" value="1"/>
</dbReference>
<proteinExistence type="predicted"/>
<dbReference type="SUPFAM" id="SSF47413">
    <property type="entry name" value="lambda repressor-like DNA-binding domains"/>
    <property type="match status" value="2"/>
</dbReference>
<reference evidence="5 6" key="1">
    <citation type="journal article" date="2019" name="Int. J. Syst. Evol. Microbiol.">
        <title>The Global Catalogue of Microorganisms (GCM) 10K type strain sequencing project: providing services to taxonomists for standard genome sequencing and annotation.</title>
        <authorList>
            <consortium name="The Broad Institute Genomics Platform"/>
            <consortium name="The Broad Institute Genome Sequencing Center for Infectious Disease"/>
            <person name="Wu L."/>
            <person name="Ma J."/>
        </authorList>
    </citation>
    <scope>NUCLEOTIDE SEQUENCE [LARGE SCALE GENOMIC DNA]</scope>
    <source>
        <strain evidence="5 6">JCM 8542</strain>
    </source>
</reference>
<dbReference type="SMART" id="SM00530">
    <property type="entry name" value="HTH_XRE"/>
    <property type="match status" value="2"/>
</dbReference>